<dbReference type="InterPro" id="IPR002656">
    <property type="entry name" value="Acyl_transf_3_dom"/>
</dbReference>
<organism evidence="3 4">
    <name type="scientific">Comamonas sediminis</name>
    <dbReference type="NCBI Taxonomy" id="1783360"/>
    <lineage>
        <taxon>Bacteria</taxon>
        <taxon>Pseudomonadati</taxon>
        <taxon>Pseudomonadota</taxon>
        <taxon>Betaproteobacteria</taxon>
        <taxon>Burkholderiales</taxon>
        <taxon>Comamonadaceae</taxon>
        <taxon>Comamonas</taxon>
    </lineage>
</organism>
<feature type="transmembrane region" description="Helical" evidence="1">
    <location>
        <begin position="260"/>
        <end position="279"/>
    </location>
</feature>
<evidence type="ECO:0000313" key="3">
    <source>
        <dbReference type="EMBL" id="MEY2251907.1"/>
    </source>
</evidence>
<evidence type="ECO:0000256" key="1">
    <source>
        <dbReference type="SAM" id="Phobius"/>
    </source>
</evidence>
<feature type="transmembrane region" description="Helical" evidence="1">
    <location>
        <begin position="291"/>
        <end position="309"/>
    </location>
</feature>
<gene>
    <name evidence="3" type="ORF">AB7A72_12900</name>
</gene>
<keyword evidence="1" id="KW-0812">Transmembrane</keyword>
<reference evidence="3 4" key="1">
    <citation type="journal article" date="2016" name="Int. J. Syst. Evol. Microbiol.">
        <title>Description of Comamonas sediminis sp. nov., isolated from lagoon sediments.</title>
        <authorList>
            <person name="Subhash Y."/>
            <person name="Bang J.J."/>
            <person name="You T.H."/>
            <person name="Lee S.S."/>
        </authorList>
    </citation>
    <scope>NUCLEOTIDE SEQUENCE [LARGE SCALE GENOMIC DNA]</scope>
    <source>
        <strain evidence="3 4">JCM 31169</strain>
    </source>
</reference>
<dbReference type="GO" id="GO:0016746">
    <property type="term" value="F:acyltransferase activity"/>
    <property type="evidence" value="ECO:0007669"/>
    <property type="project" value="UniProtKB-KW"/>
</dbReference>
<dbReference type="InterPro" id="IPR050879">
    <property type="entry name" value="Acyltransferase_3"/>
</dbReference>
<evidence type="ECO:0000313" key="4">
    <source>
        <dbReference type="Proteomes" id="UP001562178"/>
    </source>
</evidence>
<dbReference type="Pfam" id="PF01757">
    <property type="entry name" value="Acyl_transf_3"/>
    <property type="match status" value="1"/>
</dbReference>
<feature type="transmembrane region" description="Helical" evidence="1">
    <location>
        <begin position="204"/>
        <end position="225"/>
    </location>
</feature>
<proteinExistence type="predicted"/>
<dbReference type="PANTHER" id="PTHR23028">
    <property type="entry name" value="ACETYLTRANSFERASE"/>
    <property type="match status" value="1"/>
</dbReference>
<feature type="transmembrane region" description="Helical" evidence="1">
    <location>
        <begin position="237"/>
        <end position="254"/>
    </location>
</feature>
<keyword evidence="1" id="KW-1133">Transmembrane helix</keyword>
<feature type="transmembrane region" description="Helical" evidence="1">
    <location>
        <begin position="88"/>
        <end position="109"/>
    </location>
</feature>
<evidence type="ECO:0000259" key="2">
    <source>
        <dbReference type="Pfam" id="PF01757"/>
    </source>
</evidence>
<sequence>MGPAAVRWRSLVLSGFRMKYNPALDGMRAVAIVLVFLSHAHAPMFDGAFFGVDLFFVLSGFLITSLLLKEHQQSGRLDFWRFYKRRFLRLGPALLLFLAAYWLFAPLIWPGLDDVNQDVVVSALYLADYGIAFFDSPDTLLHMWSLSVEEHFYLIWPPLLVLLLAHTARKQLWRPVLLLVVLMFVWRAYWVAQGQHFYEIFFRFDTRATGMLLGSALAAVAVHRPEWMDALHARQKYLLWLLPVLPFAVIGYGWDDAGALLWGFALVELVAAAIIVAVSKQKGVLFDMLSLPALVWVGKMSYGIYLWHYPVVRLLRAHTDWQWVVILGLPISAAFAALSFYTIERWALGLRDRSGSSKTVAQPAGSRTA</sequence>
<feature type="transmembrane region" description="Helical" evidence="1">
    <location>
        <begin position="151"/>
        <end position="168"/>
    </location>
</feature>
<dbReference type="EC" id="2.3.-.-" evidence="3"/>
<name>A0ABV4B416_9BURK</name>
<keyword evidence="3" id="KW-0012">Acyltransferase</keyword>
<dbReference type="Proteomes" id="UP001562178">
    <property type="component" value="Unassembled WGS sequence"/>
</dbReference>
<feature type="transmembrane region" description="Helical" evidence="1">
    <location>
        <begin position="321"/>
        <end position="343"/>
    </location>
</feature>
<accession>A0ABV4B416</accession>
<dbReference type="PANTHER" id="PTHR23028:SF53">
    <property type="entry name" value="ACYL_TRANSF_3 DOMAIN-CONTAINING PROTEIN"/>
    <property type="match status" value="1"/>
</dbReference>
<feature type="transmembrane region" description="Helical" evidence="1">
    <location>
        <begin position="175"/>
        <end position="192"/>
    </location>
</feature>
<feature type="domain" description="Acyltransferase 3" evidence="2">
    <location>
        <begin position="22"/>
        <end position="335"/>
    </location>
</feature>
<keyword evidence="4" id="KW-1185">Reference proteome</keyword>
<protein>
    <submittedName>
        <fullName evidence="3">Acyltransferase family protein</fullName>
        <ecNumber evidence="3">2.3.-.-</ecNumber>
    </submittedName>
</protein>
<dbReference type="EMBL" id="JBGBDC010000005">
    <property type="protein sequence ID" value="MEY2251907.1"/>
    <property type="molecule type" value="Genomic_DNA"/>
</dbReference>
<feature type="transmembrane region" description="Helical" evidence="1">
    <location>
        <begin position="48"/>
        <end position="68"/>
    </location>
</feature>
<keyword evidence="3" id="KW-0808">Transferase</keyword>
<keyword evidence="1" id="KW-0472">Membrane</keyword>
<comment type="caution">
    <text evidence="3">The sequence shown here is derived from an EMBL/GenBank/DDBJ whole genome shotgun (WGS) entry which is preliminary data.</text>
</comment>
<feature type="transmembrane region" description="Helical" evidence="1">
    <location>
        <begin position="26"/>
        <end position="42"/>
    </location>
</feature>